<proteinExistence type="predicted"/>
<protein>
    <submittedName>
        <fullName evidence="8">Cytochrome c oxidase subunit CcoP</fullName>
    </submittedName>
</protein>
<dbReference type="STRING" id="1338011.BD94_3876"/>
<dbReference type="AlphaFoldDB" id="A0A077EJ67"/>
<dbReference type="Pfam" id="PF14715">
    <property type="entry name" value="FixP_N"/>
    <property type="match status" value="1"/>
</dbReference>
<feature type="transmembrane region" description="Helical" evidence="6">
    <location>
        <begin position="7"/>
        <end position="25"/>
    </location>
</feature>
<reference evidence="8" key="1">
    <citation type="journal article" date="2013" name="Lancet">
        <title>First case of E anophelis outbreak in an intensive-care unit.</title>
        <authorList>
            <person name="Teo J."/>
            <person name="Tan S.Y."/>
            <person name="Tay M."/>
            <person name="Ding Y."/>
            <person name="Kjelleberg S."/>
            <person name="Givskov M."/>
            <person name="Lin R.T."/>
            <person name="Yang L."/>
        </authorList>
    </citation>
    <scope>NUCLEOTIDE SEQUENCE [LARGE SCALE GENOMIC DNA]</scope>
    <source>
        <strain evidence="8">NUHP1</strain>
    </source>
</reference>
<dbReference type="HOGENOM" id="CLU_061347_1_0_10"/>
<dbReference type="SUPFAM" id="SSF46626">
    <property type="entry name" value="Cytochrome c"/>
    <property type="match status" value="1"/>
</dbReference>
<keyword evidence="2 4" id="KW-0479">Metal-binding</keyword>
<organism evidence="8 9">
    <name type="scientific">Elizabethkingia anophelis NUHP1</name>
    <dbReference type="NCBI Taxonomy" id="1338011"/>
    <lineage>
        <taxon>Bacteria</taxon>
        <taxon>Pseudomonadati</taxon>
        <taxon>Bacteroidota</taxon>
        <taxon>Flavobacteriia</taxon>
        <taxon>Flavobacteriales</taxon>
        <taxon>Weeksellaceae</taxon>
        <taxon>Elizabethkingia</taxon>
    </lineage>
</organism>
<dbReference type="InterPro" id="IPR036909">
    <property type="entry name" value="Cyt_c-like_dom_sf"/>
</dbReference>
<dbReference type="GO" id="GO:0009055">
    <property type="term" value="F:electron transfer activity"/>
    <property type="evidence" value="ECO:0007669"/>
    <property type="project" value="InterPro"/>
</dbReference>
<dbReference type="RefSeq" id="WP_009086793.1">
    <property type="nucleotide sequence ID" value="NZ_CP007547.1"/>
</dbReference>
<evidence type="ECO:0000256" key="3">
    <source>
        <dbReference type="ARBA" id="ARBA00023004"/>
    </source>
</evidence>
<dbReference type="Gene3D" id="6.10.280.130">
    <property type="match status" value="1"/>
</dbReference>
<evidence type="ECO:0000313" key="8">
    <source>
        <dbReference type="EMBL" id="AIL47651.1"/>
    </source>
</evidence>
<evidence type="ECO:0000256" key="6">
    <source>
        <dbReference type="SAM" id="Phobius"/>
    </source>
</evidence>
<dbReference type="InterPro" id="IPR009056">
    <property type="entry name" value="Cyt_c-like_dom"/>
</dbReference>
<keyword evidence="1 4" id="KW-0349">Heme</keyword>
<evidence type="ECO:0000256" key="2">
    <source>
        <dbReference type="ARBA" id="ARBA00022723"/>
    </source>
</evidence>
<dbReference type="InterPro" id="IPR032858">
    <property type="entry name" value="CcoP_N"/>
</dbReference>
<evidence type="ECO:0000259" key="7">
    <source>
        <dbReference type="PROSITE" id="PS51007"/>
    </source>
</evidence>
<dbReference type="PANTHER" id="PTHR33751:SF1">
    <property type="entry name" value="CBB3-TYPE CYTOCHROME C OXIDASE SUBUNIT FIXP"/>
    <property type="match status" value="1"/>
</dbReference>
<dbReference type="Gene3D" id="1.10.760.10">
    <property type="entry name" value="Cytochrome c-like domain"/>
    <property type="match status" value="1"/>
</dbReference>
<dbReference type="GO" id="GO:0020037">
    <property type="term" value="F:heme binding"/>
    <property type="evidence" value="ECO:0007669"/>
    <property type="project" value="InterPro"/>
</dbReference>
<dbReference type="Pfam" id="PF13442">
    <property type="entry name" value="Cytochrome_CBB3"/>
    <property type="match status" value="1"/>
</dbReference>
<dbReference type="PANTHER" id="PTHR33751">
    <property type="entry name" value="CBB3-TYPE CYTOCHROME C OXIDASE SUBUNIT FIXP"/>
    <property type="match status" value="1"/>
</dbReference>
<dbReference type="InterPro" id="IPR050597">
    <property type="entry name" value="Cytochrome_c_Oxidase_Subunit"/>
</dbReference>
<evidence type="ECO:0000256" key="1">
    <source>
        <dbReference type="ARBA" id="ARBA00022617"/>
    </source>
</evidence>
<feature type="region of interest" description="Disordered" evidence="5">
    <location>
        <begin position="276"/>
        <end position="297"/>
    </location>
</feature>
<keyword evidence="6" id="KW-0472">Membrane</keyword>
<keyword evidence="3 4" id="KW-0408">Iron</keyword>
<evidence type="ECO:0000256" key="4">
    <source>
        <dbReference type="PROSITE-ProRule" id="PRU00433"/>
    </source>
</evidence>
<sequence length="297" mass="33473">MKPRTPVFVNFVIVVALLIIVYNMFVQNTSFFGSPYFWATVIIAGIMVFIANGIGDLIENNRFQKLSEEEKKAYLEDKKTPYYKRLWASAFKKQSNAEEQDMIIDHGFDGITELDNALPKWWLGLFYFGCIFCVVYVSAYAFTDYAHPVAEYEKEYKEQLAAIAEYEKTAPKITVETAKYDPANIPEGQQLFDSNCASCHGQGGKGGIGPNLTDDYWINVKEQDVFHNVFWMDENGSPNNPAMRAFIKEGVITGKDAEKIAAYIYHINQEIPPITQAQGGAAPQGEVAPWVKGTPRK</sequence>
<dbReference type="PROSITE" id="PS51007">
    <property type="entry name" value="CYTC"/>
    <property type="match status" value="1"/>
</dbReference>
<evidence type="ECO:0000313" key="9">
    <source>
        <dbReference type="Proteomes" id="UP000028933"/>
    </source>
</evidence>
<dbReference type="GeneID" id="56684900"/>
<dbReference type="KEGG" id="eao:BD94_3876"/>
<evidence type="ECO:0000256" key="5">
    <source>
        <dbReference type="SAM" id="MobiDB-lite"/>
    </source>
</evidence>
<keyword evidence="6" id="KW-0812">Transmembrane</keyword>
<dbReference type="eggNOG" id="COG2010">
    <property type="taxonomic scope" value="Bacteria"/>
</dbReference>
<dbReference type="InterPro" id="IPR038414">
    <property type="entry name" value="CcoP_N_sf"/>
</dbReference>
<name>A0A077EJ67_9FLAO</name>
<feature type="domain" description="Cytochrome c" evidence="7">
    <location>
        <begin position="183"/>
        <end position="268"/>
    </location>
</feature>
<gene>
    <name evidence="8" type="ORF">BD94_3876</name>
</gene>
<feature type="transmembrane region" description="Helical" evidence="6">
    <location>
        <begin position="37"/>
        <end position="58"/>
    </location>
</feature>
<accession>A0A077EJ67</accession>
<dbReference type="Proteomes" id="UP000028933">
    <property type="component" value="Chromosome"/>
</dbReference>
<feature type="transmembrane region" description="Helical" evidence="6">
    <location>
        <begin position="121"/>
        <end position="142"/>
    </location>
</feature>
<reference evidence="8" key="2">
    <citation type="journal article" date="2015" name="Genome Biol. Evol.">
        <title>Complete Genome Sequence and Transcriptomic Analysis of the Novel Pathogen Elizabethkingia anophelis in Response to Oxidative Stress.</title>
        <authorList>
            <person name="Li Y."/>
            <person name="Liu Y."/>
            <person name="Chew S.C."/>
            <person name="Tay M."/>
            <person name="Salido M.M."/>
            <person name="Teo J."/>
            <person name="Lauro F.M."/>
            <person name="Givskov M."/>
            <person name="Yang L."/>
        </authorList>
    </citation>
    <scope>NUCLEOTIDE SEQUENCE</scope>
    <source>
        <strain evidence="8">NUHP1</strain>
    </source>
</reference>
<keyword evidence="6" id="KW-1133">Transmembrane helix</keyword>
<dbReference type="GO" id="GO:0046872">
    <property type="term" value="F:metal ion binding"/>
    <property type="evidence" value="ECO:0007669"/>
    <property type="project" value="UniProtKB-KW"/>
</dbReference>
<dbReference type="EMBL" id="CP007547">
    <property type="protein sequence ID" value="AIL47651.1"/>
    <property type="molecule type" value="Genomic_DNA"/>
</dbReference>